<evidence type="ECO:0000313" key="4">
    <source>
        <dbReference type="Proteomes" id="UP000192342"/>
    </source>
</evidence>
<sequence length="251" mass="27207">MAMRFLSMCSLLLGCLIPAAQAALSVAPTQLELGPGQRNASLQVRNTSEQSRNIQVLLLRWTQDGKDRYEDSNELAYFPKLLTLNAQSSRTIRIGLLQAADGDQEVAYRLAVRELPDLSSSASPVNFASQIRVPVFVGGSEDAGTSWAISELQQSGQQFSVTISNQGSQHIRIREISVQAHDADEHAINSLQASGWRVLAGGRYDFALTPAERASLCANNIASLLVTAHSQDAGEQSRRFARVDVCLAPTP</sequence>
<dbReference type="RefSeq" id="WP_083562027.1">
    <property type="nucleotide sequence ID" value="NZ_AQQV01000003.1"/>
</dbReference>
<evidence type="ECO:0000259" key="2">
    <source>
        <dbReference type="Pfam" id="PF00345"/>
    </source>
</evidence>
<dbReference type="Proteomes" id="UP000192342">
    <property type="component" value="Unassembled WGS sequence"/>
</dbReference>
<dbReference type="InterPro" id="IPR050643">
    <property type="entry name" value="Periplasmic_pilus_chap"/>
</dbReference>
<protein>
    <submittedName>
        <fullName evidence="3">Sigma-fimbria biogenesis chaperone protein</fullName>
    </submittedName>
</protein>
<dbReference type="EMBL" id="AQQV01000003">
    <property type="protein sequence ID" value="ORE85998.1"/>
    <property type="molecule type" value="Genomic_DNA"/>
</dbReference>
<accession>A0A1Y1SBL0</accession>
<gene>
    <name evidence="3" type="ORF">ATO7_11913</name>
</gene>
<dbReference type="GO" id="GO:0030288">
    <property type="term" value="C:outer membrane-bounded periplasmic space"/>
    <property type="evidence" value="ECO:0007669"/>
    <property type="project" value="InterPro"/>
</dbReference>
<feature type="domain" description="Pili assembly chaperone N-terminal" evidence="2">
    <location>
        <begin position="24"/>
        <end position="137"/>
    </location>
</feature>
<keyword evidence="1" id="KW-0732">Signal</keyword>
<name>A0A1Y1SBL0_9GAMM</name>
<dbReference type="SUPFAM" id="SSF49354">
    <property type="entry name" value="PapD-like"/>
    <property type="match status" value="1"/>
</dbReference>
<dbReference type="InterPro" id="IPR016147">
    <property type="entry name" value="Pili_assmbl_chaperone_N"/>
</dbReference>
<proteinExistence type="predicted"/>
<organism evidence="3 4">
    <name type="scientific">Oceanococcus atlanticus</name>
    <dbReference type="NCBI Taxonomy" id="1317117"/>
    <lineage>
        <taxon>Bacteria</taxon>
        <taxon>Pseudomonadati</taxon>
        <taxon>Pseudomonadota</taxon>
        <taxon>Gammaproteobacteria</taxon>
        <taxon>Chromatiales</taxon>
        <taxon>Oceanococcaceae</taxon>
        <taxon>Oceanococcus</taxon>
    </lineage>
</organism>
<dbReference type="Pfam" id="PF00345">
    <property type="entry name" value="PapD_N"/>
    <property type="match status" value="1"/>
</dbReference>
<dbReference type="PANTHER" id="PTHR30251:SF4">
    <property type="entry name" value="SLR1668 PROTEIN"/>
    <property type="match status" value="1"/>
</dbReference>
<evidence type="ECO:0000313" key="3">
    <source>
        <dbReference type="EMBL" id="ORE85998.1"/>
    </source>
</evidence>
<evidence type="ECO:0000256" key="1">
    <source>
        <dbReference type="SAM" id="SignalP"/>
    </source>
</evidence>
<reference evidence="3 4" key="1">
    <citation type="submission" date="2013-04" db="EMBL/GenBank/DDBJ databases">
        <title>Oceanococcus atlanticus 22II-S10r2 Genome Sequencing.</title>
        <authorList>
            <person name="Lai Q."/>
            <person name="Li G."/>
            <person name="Shao Z."/>
        </authorList>
    </citation>
    <scope>NUCLEOTIDE SEQUENCE [LARGE SCALE GENOMIC DNA]</scope>
    <source>
        <strain evidence="3 4">22II-S10r2</strain>
    </source>
</reference>
<keyword evidence="4" id="KW-1185">Reference proteome</keyword>
<dbReference type="PANTHER" id="PTHR30251">
    <property type="entry name" value="PILUS ASSEMBLY CHAPERONE"/>
    <property type="match status" value="1"/>
</dbReference>
<comment type="caution">
    <text evidence="3">The sequence shown here is derived from an EMBL/GenBank/DDBJ whole genome shotgun (WGS) entry which is preliminary data.</text>
</comment>
<dbReference type="STRING" id="1317117.ATO7_11913"/>
<dbReference type="InterPro" id="IPR008962">
    <property type="entry name" value="PapD-like_sf"/>
</dbReference>
<feature type="chain" id="PRO_5012169097" evidence="1">
    <location>
        <begin position="23"/>
        <end position="251"/>
    </location>
</feature>
<feature type="signal peptide" evidence="1">
    <location>
        <begin position="1"/>
        <end position="22"/>
    </location>
</feature>
<dbReference type="AlphaFoldDB" id="A0A1Y1SBL0"/>
<dbReference type="PROSITE" id="PS51257">
    <property type="entry name" value="PROKAR_LIPOPROTEIN"/>
    <property type="match status" value="1"/>
</dbReference>
<dbReference type="GO" id="GO:0071555">
    <property type="term" value="P:cell wall organization"/>
    <property type="evidence" value="ECO:0007669"/>
    <property type="project" value="InterPro"/>
</dbReference>
<dbReference type="Gene3D" id="2.60.40.10">
    <property type="entry name" value="Immunoglobulins"/>
    <property type="match status" value="1"/>
</dbReference>
<dbReference type="InterPro" id="IPR013783">
    <property type="entry name" value="Ig-like_fold"/>
</dbReference>